<dbReference type="EMBL" id="CP003316">
    <property type="protein sequence ID" value="AFA40157.1"/>
    <property type="molecule type" value="Genomic_DNA"/>
</dbReference>
<evidence type="ECO:0000256" key="2">
    <source>
        <dbReference type="ARBA" id="ARBA00022741"/>
    </source>
</evidence>
<keyword evidence="6" id="KW-1185">Reference proteome</keyword>
<protein>
    <recommendedName>
        <fullName evidence="4">Cobalamin adenosyltransferase-like domain-containing protein</fullName>
    </recommendedName>
</protein>
<evidence type="ECO:0000313" key="5">
    <source>
        <dbReference type="EMBL" id="AFA40157.1"/>
    </source>
</evidence>
<dbReference type="Gene3D" id="1.20.1200.10">
    <property type="entry name" value="Cobalamin adenosyltransferase-like"/>
    <property type="match status" value="1"/>
</dbReference>
<evidence type="ECO:0000259" key="4">
    <source>
        <dbReference type="Pfam" id="PF01923"/>
    </source>
</evidence>
<dbReference type="KEGG" id="pog:Pogu_2130"/>
<proteinExistence type="predicted"/>
<dbReference type="Pfam" id="PF01923">
    <property type="entry name" value="Cob_adeno_trans"/>
    <property type="match status" value="1"/>
</dbReference>
<keyword evidence="2" id="KW-0547">Nucleotide-binding</keyword>
<gene>
    <name evidence="5" type="ordered locus">Pogu_2130</name>
</gene>
<feature type="domain" description="Cobalamin adenosyltransferase-like" evidence="4">
    <location>
        <begin position="13"/>
        <end position="165"/>
    </location>
</feature>
<accession>H6QCW1</accession>
<organism evidence="5 6">
    <name type="scientific">Pyrobaculum oguniense (strain DSM 13380 / JCM 10595 / TE7)</name>
    <dbReference type="NCBI Taxonomy" id="698757"/>
    <lineage>
        <taxon>Archaea</taxon>
        <taxon>Thermoproteota</taxon>
        <taxon>Thermoprotei</taxon>
        <taxon>Thermoproteales</taxon>
        <taxon>Thermoproteaceae</taxon>
        <taxon>Pyrobaculum</taxon>
    </lineage>
</organism>
<evidence type="ECO:0000313" key="6">
    <source>
        <dbReference type="Proteomes" id="UP000009062"/>
    </source>
</evidence>
<evidence type="ECO:0000256" key="1">
    <source>
        <dbReference type="ARBA" id="ARBA00022679"/>
    </source>
</evidence>
<dbReference type="AlphaFoldDB" id="H6QCW1"/>
<dbReference type="Proteomes" id="UP000009062">
    <property type="component" value="Chromosome"/>
</dbReference>
<dbReference type="InterPro" id="IPR016030">
    <property type="entry name" value="CblAdoTrfase-like"/>
</dbReference>
<name>H6QCW1_PYROT</name>
<dbReference type="GO" id="GO:0016740">
    <property type="term" value="F:transferase activity"/>
    <property type="evidence" value="ECO:0007669"/>
    <property type="project" value="UniProtKB-KW"/>
</dbReference>
<keyword evidence="3" id="KW-0067">ATP-binding</keyword>
<evidence type="ECO:0000256" key="3">
    <source>
        <dbReference type="ARBA" id="ARBA00022840"/>
    </source>
</evidence>
<dbReference type="InterPro" id="IPR036451">
    <property type="entry name" value="CblAdoTrfase-like_sf"/>
</dbReference>
<sequence>MRLVKPCLLLFACPGDKGDTVVYWRGEARAARKDDPVVKLYGALDTAIAASHKAANVLPRPQSRVMRLIAFSLMELGFYLATGRAEYLDTATALYKRALKKAYSIAPEEPLRSWIACASPECSAVDEARVWIRWVERRATSLEGTEVVVKLLNQLSNLAFEVMRTLPHIKYKHKPIK</sequence>
<dbReference type="STRING" id="698757.Pogu_2130"/>
<reference evidence="5 6" key="1">
    <citation type="journal article" date="2012" name="Stand. Genomic Sci.">
        <title>Complete genome sequence of Pyrobaculum oguniense.</title>
        <authorList>
            <person name="Bernick D.L."/>
            <person name="Karplus K."/>
            <person name="Lui L.M."/>
            <person name="Coker J.K."/>
            <person name="Murphy J.N."/>
            <person name="Chan P.P."/>
            <person name="Cozen A.E."/>
            <person name="Lowe T.M."/>
        </authorList>
    </citation>
    <scope>NUCLEOTIDE SEQUENCE [LARGE SCALE GENOMIC DNA]</scope>
    <source>
        <strain evidence="5 6">TE7</strain>
    </source>
</reference>
<dbReference type="SUPFAM" id="SSF89028">
    <property type="entry name" value="Cobalamin adenosyltransferase-like"/>
    <property type="match status" value="1"/>
</dbReference>
<dbReference type="GO" id="GO:0005524">
    <property type="term" value="F:ATP binding"/>
    <property type="evidence" value="ECO:0007669"/>
    <property type="project" value="UniProtKB-KW"/>
</dbReference>
<dbReference type="eggNOG" id="arCOG00489">
    <property type="taxonomic scope" value="Archaea"/>
</dbReference>
<keyword evidence="1" id="KW-0808">Transferase</keyword>
<dbReference type="HOGENOM" id="CLU_1514696_0_0_2"/>